<keyword evidence="2 5" id="KW-0547">Nucleotide-binding</keyword>
<keyword evidence="1" id="KW-0378">Hydrolase</keyword>
<evidence type="ECO:0000313" key="5">
    <source>
        <dbReference type="EMBL" id="PMB72737.1"/>
    </source>
</evidence>
<sequence>MALPLLTDLHTRGALPGILFSYDRDFCETTAKFLLAQLERAETTWKKCSPEWAKKVADYKAWKKTKSRIQENKTEGKKRPGKSRGQDDEEMSKIDMMREASVETSKWESFDPETPLDRFSFADGKKISDSELNPLIERLIQANIQPEFIAALGRGIAVHHAGMNRNYRQIVEMLFRKGYLRVVIATGTLALGINMPCKTVVFFGDSVFLTPLNYHQASGRAGRRGFDLLGNVVFVGMPLERALEIMSSKLPDLSGHFPLSTTLVVRLLGLLHHTKNSEYATKSIKSILSLSRLYLGGPSDQMAIQHHLRFSIEYLRRQQLLSKDGTPLNFAGLIGHLYFTENAVFAFHSLLKDGYFHRVCKAIDCNSETVLLELVLVLSHLFCRLPLGVHANLVKDIRSPSVITLPALPTEAETVLRGHNQETLDIFRLYVSTFIKQHLEHTPDTKLPFTGIEVKVQQKLEQEWQPIVAHLPPTKLRSPFAALSGFTDKFDTIHELCATALSNGAEKGSPARAAARHTRTSAAASKKKVELDSWEDDVSNDDSASESPTELPLDEDSWQDRGDGNLLQVLKAFRMLQEEFETKFRKEWA</sequence>
<dbReference type="PANTHER" id="PTHR44533:SF4">
    <property type="entry name" value="DEAD_H RNA HELICASE, PUTATIVE-RELATED"/>
    <property type="match status" value="1"/>
</dbReference>
<dbReference type="Pfam" id="PF26076">
    <property type="entry name" value="WHD_DDX60"/>
    <property type="match status" value="1"/>
</dbReference>
<comment type="caution">
    <text evidence="5">The sequence shown here is derived from an EMBL/GenBank/DDBJ whole genome shotgun (WGS) entry which is preliminary data.</text>
</comment>
<evidence type="ECO:0000256" key="3">
    <source>
        <dbReference type="SAM" id="MobiDB-lite"/>
    </source>
</evidence>
<dbReference type="PANTHER" id="PTHR44533">
    <property type="entry name" value="DEAD/H RNA HELICASE, PUTATIVE-RELATED"/>
    <property type="match status" value="1"/>
</dbReference>
<dbReference type="GO" id="GO:0016787">
    <property type="term" value="F:hydrolase activity"/>
    <property type="evidence" value="ECO:0007669"/>
    <property type="project" value="UniProtKB-KW"/>
</dbReference>
<accession>A0A2N6NZP5</accession>
<dbReference type="InterPro" id="IPR052431">
    <property type="entry name" value="SKI2_subfamily_helicases"/>
</dbReference>
<dbReference type="InterPro" id="IPR027417">
    <property type="entry name" value="P-loop_NTPase"/>
</dbReference>
<dbReference type="Proteomes" id="UP000235728">
    <property type="component" value="Unassembled WGS sequence"/>
</dbReference>
<dbReference type="EMBL" id="MRVG01000001">
    <property type="protein sequence ID" value="PMB72737.1"/>
    <property type="molecule type" value="Genomic_DNA"/>
</dbReference>
<evidence type="ECO:0000256" key="1">
    <source>
        <dbReference type="ARBA" id="ARBA00022801"/>
    </source>
</evidence>
<dbReference type="CDD" id="cd18795">
    <property type="entry name" value="SF2_C_Ski2"/>
    <property type="match status" value="1"/>
</dbReference>
<dbReference type="Gene3D" id="3.40.50.300">
    <property type="entry name" value="P-loop containing nucleotide triphosphate hydrolases"/>
    <property type="match status" value="1"/>
</dbReference>
<dbReference type="SMART" id="SM00490">
    <property type="entry name" value="HELICc"/>
    <property type="match status" value="1"/>
</dbReference>
<dbReference type="SUPFAM" id="SSF52540">
    <property type="entry name" value="P-loop containing nucleoside triphosphate hydrolases"/>
    <property type="match status" value="1"/>
</dbReference>
<dbReference type="AlphaFoldDB" id="A0A2N6NZP5"/>
<feature type="region of interest" description="Disordered" evidence="3">
    <location>
        <begin position="67"/>
        <end position="93"/>
    </location>
</feature>
<evidence type="ECO:0000313" key="6">
    <source>
        <dbReference type="Proteomes" id="UP000235728"/>
    </source>
</evidence>
<name>A0A2N6NZP5_BEABA</name>
<feature type="compositionally biased region" description="Acidic residues" evidence="3">
    <location>
        <begin position="532"/>
        <end position="544"/>
    </location>
</feature>
<feature type="compositionally biased region" description="Basic and acidic residues" evidence="3">
    <location>
        <begin position="68"/>
        <end position="78"/>
    </location>
</feature>
<feature type="domain" description="Helicase C-terminal" evidence="4">
    <location>
        <begin position="96"/>
        <end position="265"/>
    </location>
</feature>
<dbReference type="InterPro" id="IPR001650">
    <property type="entry name" value="Helicase_C-like"/>
</dbReference>
<dbReference type="OMA" id="REIHTEY"/>
<organism evidence="5 6">
    <name type="scientific">Beauveria bassiana</name>
    <name type="common">White muscardine disease fungus</name>
    <name type="synonym">Tritirachium shiotae</name>
    <dbReference type="NCBI Taxonomy" id="176275"/>
    <lineage>
        <taxon>Eukaryota</taxon>
        <taxon>Fungi</taxon>
        <taxon>Dikarya</taxon>
        <taxon>Ascomycota</taxon>
        <taxon>Pezizomycotina</taxon>
        <taxon>Sordariomycetes</taxon>
        <taxon>Hypocreomycetidae</taxon>
        <taxon>Hypocreales</taxon>
        <taxon>Cordycipitaceae</taxon>
        <taxon>Beauveria</taxon>
    </lineage>
</organism>
<dbReference type="GO" id="GO:0005737">
    <property type="term" value="C:cytoplasm"/>
    <property type="evidence" value="ECO:0007669"/>
    <property type="project" value="TreeGrafter"/>
</dbReference>
<evidence type="ECO:0000259" key="4">
    <source>
        <dbReference type="PROSITE" id="PS51194"/>
    </source>
</evidence>
<keyword evidence="2 5" id="KW-0347">Helicase</keyword>
<gene>
    <name evidence="5" type="ORF">BM221_000154</name>
</gene>
<keyword evidence="2 5" id="KW-0067">ATP-binding</keyword>
<evidence type="ECO:0000256" key="2">
    <source>
        <dbReference type="ARBA" id="ARBA00022806"/>
    </source>
</evidence>
<protein>
    <submittedName>
        <fullName evidence="5">Putative helicase</fullName>
    </submittedName>
</protein>
<proteinExistence type="predicted"/>
<feature type="region of interest" description="Disordered" evidence="3">
    <location>
        <begin position="504"/>
        <end position="561"/>
    </location>
</feature>
<dbReference type="GO" id="GO:0004386">
    <property type="term" value="F:helicase activity"/>
    <property type="evidence" value="ECO:0007669"/>
    <property type="project" value="UniProtKB-KW"/>
</dbReference>
<dbReference type="PROSITE" id="PS51194">
    <property type="entry name" value="HELICASE_CTER"/>
    <property type="match status" value="1"/>
</dbReference>
<reference evidence="5 6" key="1">
    <citation type="journal article" date="2016" name="Appl. Microbiol. Biotechnol.">
        <title>Characterization of T-DNA insertion mutants with decreased virulence in the entomopathogenic fungus Beauveria bassiana JEF-007.</title>
        <authorList>
            <person name="Kim S."/>
            <person name="Lee S.J."/>
            <person name="Nai Y.S."/>
            <person name="Yu J.S."/>
            <person name="Lee M.R."/>
            <person name="Yang Y.T."/>
            <person name="Kim J.S."/>
        </authorList>
    </citation>
    <scope>NUCLEOTIDE SEQUENCE [LARGE SCALE GENOMIC DNA]</scope>
    <source>
        <strain evidence="5 6">JEF-007</strain>
    </source>
</reference>
<dbReference type="InterPro" id="IPR059032">
    <property type="entry name" value="WHD_DDX60"/>
</dbReference>
<dbReference type="Pfam" id="PF00271">
    <property type="entry name" value="Helicase_C"/>
    <property type="match status" value="1"/>
</dbReference>